<comment type="caution">
    <text evidence="2">The sequence shown here is derived from an EMBL/GenBank/DDBJ whole genome shotgun (WGS) entry which is preliminary data.</text>
</comment>
<feature type="region of interest" description="Disordered" evidence="1">
    <location>
        <begin position="358"/>
        <end position="382"/>
    </location>
</feature>
<evidence type="ECO:0000313" key="3">
    <source>
        <dbReference type="Proteomes" id="UP001623330"/>
    </source>
</evidence>
<gene>
    <name evidence="2" type="ORF">RNJ44_01568</name>
</gene>
<keyword evidence="3" id="KW-1185">Reference proteome</keyword>
<protein>
    <submittedName>
        <fullName evidence="2">Uncharacterized protein</fullName>
    </submittedName>
</protein>
<evidence type="ECO:0000256" key="1">
    <source>
        <dbReference type="SAM" id="MobiDB-lite"/>
    </source>
</evidence>
<reference evidence="2 3" key="1">
    <citation type="submission" date="2024-05" db="EMBL/GenBank/DDBJ databases">
        <title>Long read based assembly of the Candida bracarensis genome reveals expanded adhesin content.</title>
        <authorList>
            <person name="Marcet-Houben M."/>
            <person name="Ksiezopolska E."/>
            <person name="Gabaldon T."/>
        </authorList>
    </citation>
    <scope>NUCLEOTIDE SEQUENCE [LARGE SCALE GENOMIC DNA]</scope>
    <source>
        <strain evidence="2 3">CBM6</strain>
    </source>
</reference>
<dbReference type="Proteomes" id="UP001623330">
    <property type="component" value="Unassembled WGS sequence"/>
</dbReference>
<accession>A0ABR4NQ42</accession>
<evidence type="ECO:0000313" key="2">
    <source>
        <dbReference type="EMBL" id="KAL3230205.1"/>
    </source>
</evidence>
<feature type="compositionally biased region" description="Basic residues" evidence="1">
    <location>
        <begin position="358"/>
        <end position="376"/>
    </location>
</feature>
<sequence length="429" mass="50028">MLQSELTEEPLYTIPIGEYLTQKQDNETYRHVYDSNFIHCTVLESRRIFALNEEKINEINNSIPYTKTNRWTNINNNTTKYESSSLFSYNYNIPSVGTSSISTWDETDQYINLGECQEIHIDKFGMKTYDFTFEQRANIEDYQDIPNDEEEVLLLSDSPDAIYVAQRAENINTEQNDIAFYDKLYDNPTQHSSLKDTPISLNLKSESLIHTQPHRLVSPRSLVSHIGKDKCNDSNFKVTKKVLSKTSATSSFSSVFSYNEDHLQKIITEKEPLTKPKEVFFSGAQSNTALKKKTISNNKHNIPEKLKLINYLTIGNLKFKYFYYYDPDEGNPILVPEYPPLMTVDLIAKPKLIKKKKIKDKKKKSKKGQISKKLSKGHNSEDQTRFFNTLRLKLDRYCGNATGRRSRSQDYFDKVRFQEIFYKFSKTYF</sequence>
<proteinExistence type="predicted"/>
<name>A0ABR4NQ42_9SACH</name>
<organism evidence="2 3">
    <name type="scientific">Nakaseomyces bracarensis</name>
    <dbReference type="NCBI Taxonomy" id="273131"/>
    <lineage>
        <taxon>Eukaryota</taxon>
        <taxon>Fungi</taxon>
        <taxon>Dikarya</taxon>
        <taxon>Ascomycota</taxon>
        <taxon>Saccharomycotina</taxon>
        <taxon>Saccharomycetes</taxon>
        <taxon>Saccharomycetales</taxon>
        <taxon>Saccharomycetaceae</taxon>
        <taxon>Nakaseomyces</taxon>
    </lineage>
</organism>
<dbReference type="EMBL" id="JBEVYD010000010">
    <property type="protein sequence ID" value="KAL3230205.1"/>
    <property type="molecule type" value="Genomic_DNA"/>
</dbReference>